<name>A0ABU5TWH9_9CYAN</name>
<proteinExistence type="predicted"/>
<accession>A0ABU5TWH9</accession>
<dbReference type="PANTHER" id="PTHR33498">
    <property type="entry name" value="TRANSPOSASE FOR INSERTION SEQUENCE ELEMENT IS1557"/>
    <property type="match status" value="1"/>
</dbReference>
<dbReference type="PANTHER" id="PTHR33498:SF1">
    <property type="entry name" value="TRANSPOSASE FOR INSERTION SEQUENCE ELEMENT IS1557"/>
    <property type="match status" value="1"/>
</dbReference>
<feature type="domain" description="Transposase IS204/IS1001/IS1096/IS1165 zinc-finger" evidence="1">
    <location>
        <begin position="40"/>
        <end position="83"/>
    </location>
</feature>
<dbReference type="EMBL" id="JAYGHT010000018">
    <property type="protein sequence ID" value="MEA5518898.1"/>
    <property type="molecule type" value="Genomic_DNA"/>
</dbReference>
<gene>
    <name evidence="2" type="ORF">VB854_08050</name>
</gene>
<dbReference type="RefSeq" id="WP_323275811.1">
    <property type="nucleotide sequence ID" value="NZ_JAYGHT010000018.1"/>
</dbReference>
<dbReference type="Proteomes" id="UP001301728">
    <property type="component" value="Unassembled WGS sequence"/>
</dbReference>
<evidence type="ECO:0000313" key="2">
    <source>
        <dbReference type="EMBL" id="MEA5518898.1"/>
    </source>
</evidence>
<protein>
    <submittedName>
        <fullName evidence="2">Transposase family protein</fullName>
    </submittedName>
</protein>
<evidence type="ECO:0000259" key="1">
    <source>
        <dbReference type="Pfam" id="PF14690"/>
    </source>
</evidence>
<organism evidence="2 3">
    <name type="scientific">Limnoraphis robusta CCNP1315</name>
    <dbReference type="NCBI Taxonomy" id="3110306"/>
    <lineage>
        <taxon>Bacteria</taxon>
        <taxon>Bacillati</taxon>
        <taxon>Cyanobacteriota</taxon>
        <taxon>Cyanophyceae</taxon>
        <taxon>Oscillatoriophycideae</taxon>
        <taxon>Oscillatoriales</taxon>
        <taxon>Sirenicapillariaceae</taxon>
        <taxon>Limnoraphis</taxon>
    </lineage>
</organism>
<comment type="caution">
    <text evidence="2">The sequence shown here is derived from an EMBL/GenBank/DDBJ whole genome shotgun (WGS) entry which is preliminary data.</text>
</comment>
<evidence type="ECO:0000313" key="3">
    <source>
        <dbReference type="Proteomes" id="UP001301728"/>
    </source>
</evidence>
<keyword evidence="3" id="KW-1185">Reference proteome</keyword>
<dbReference type="InterPro" id="IPR047951">
    <property type="entry name" value="Transpos_ISL3"/>
</dbReference>
<dbReference type="Pfam" id="PF14690">
    <property type="entry name" value="Zn_ribbon_ISL3"/>
    <property type="match status" value="1"/>
</dbReference>
<dbReference type="InterPro" id="IPR029261">
    <property type="entry name" value="Transposase_Znf"/>
</dbReference>
<sequence>MKEIIPSLLPSKRILQLNNWELDEDRTHITVYATSIQNLVRCPVCSVLSHRVHSQYKRKLSDLSWANFQVTLQLNVRKFFCNNPGCQRRIFAERITDVAAAWARKTQRLTQQLTAIGLALAGNAGVRLSKYFGFQVSRNTLLNLVRRIPLAPIQTPRILGVDDFAFRKRHTYGTILVNLEKSQSIALLKNREAETLAEWFVLVR</sequence>
<reference evidence="2 3" key="1">
    <citation type="submission" date="2023-12" db="EMBL/GenBank/DDBJ databases">
        <title>Baltic Sea Cyanobacteria.</title>
        <authorList>
            <person name="Delbaje E."/>
            <person name="Fewer D.P."/>
            <person name="Shishido T.K."/>
        </authorList>
    </citation>
    <scope>NUCLEOTIDE SEQUENCE [LARGE SCALE GENOMIC DNA]</scope>
    <source>
        <strain evidence="2 3">CCNP 1315</strain>
    </source>
</reference>